<reference evidence="3 4" key="1">
    <citation type="submission" date="2017-10" db="EMBL/GenBank/DDBJ databases">
        <title>Genome sequence of Caulobacter mirabilis FWC38.</title>
        <authorList>
            <person name="Fiebig A."/>
            <person name="Crosson S."/>
        </authorList>
    </citation>
    <scope>NUCLEOTIDE SEQUENCE [LARGE SCALE GENOMIC DNA]</scope>
    <source>
        <strain evidence="3 4">FWC 38</strain>
    </source>
</reference>
<dbReference type="EMBL" id="CP024201">
    <property type="protein sequence ID" value="ATQ44149.1"/>
    <property type="molecule type" value="Genomic_DNA"/>
</dbReference>
<dbReference type="KEGG" id="cmb:CSW64_18025"/>
<keyword evidence="1" id="KW-0456">Lyase</keyword>
<dbReference type="OrthoDB" id="9792137at2"/>
<evidence type="ECO:0000256" key="1">
    <source>
        <dbReference type="ARBA" id="ARBA00023239"/>
    </source>
</evidence>
<keyword evidence="4" id="KW-1185">Reference proteome</keyword>
<dbReference type="AlphaFoldDB" id="A0A2D2B1L3"/>
<dbReference type="Proteomes" id="UP000228945">
    <property type="component" value="Chromosome"/>
</dbReference>
<organism evidence="3 4">
    <name type="scientific">Caulobacter mirabilis</name>
    <dbReference type="NCBI Taxonomy" id="69666"/>
    <lineage>
        <taxon>Bacteria</taxon>
        <taxon>Pseudomonadati</taxon>
        <taxon>Pseudomonadota</taxon>
        <taxon>Alphaproteobacteria</taxon>
        <taxon>Caulobacterales</taxon>
        <taxon>Caulobacteraceae</taxon>
        <taxon>Caulobacter</taxon>
    </lineage>
</organism>
<dbReference type="GO" id="GO:0008684">
    <property type="term" value="F:2-oxopent-4-enoate hydratase activity"/>
    <property type="evidence" value="ECO:0007669"/>
    <property type="project" value="TreeGrafter"/>
</dbReference>
<dbReference type="InterPro" id="IPR011234">
    <property type="entry name" value="Fumarylacetoacetase-like_C"/>
</dbReference>
<evidence type="ECO:0000313" key="4">
    <source>
        <dbReference type="Proteomes" id="UP000228945"/>
    </source>
</evidence>
<dbReference type="Gene3D" id="3.90.850.10">
    <property type="entry name" value="Fumarylacetoacetase-like, C-terminal domain"/>
    <property type="match status" value="1"/>
</dbReference>
<sequence>MTSQEVEDCAAAALWRARLSVAQIDPAELAGLADAEAAYRVQRLNVERRLGEGGTVTGRKIGLTSAAVQAQLNVDEPDYGFLFADMDVSGQAEVSTRPLAQPRIEAEIAFVVARDLPEDLTPDRAASYVDHAVVAAEIVDSAVLDWRIGLRETVADNASAGRYALGSQRLSLASFDPTAAVMRMTRDGQEVSTGAGAACLGGPLLALCWLARAAAARGVPVRAGEVVLSGALGPMIPVSAGDCFEIRVDAVAPCPSVSRR</sequence>
<dbReference type="PANTHER" id="PTHR30143:SF0">
    <property type="entry name" value="2-KETO-4-PENTENOATE HYDRATASE"/>
    <property type="match status" value="1"/>
</dbReference>
<dbReference type="InterPro" id="IPR036663">
    <property type="entry name" value="Fumarylacetoacetase_C_sf"/>
</dbReference>
<dbReference type="RefSeq" id="WP_099623397.1">
    <property type="nucleotide sequence ID" value="NZ_CP024201.1"/>
</dbReference>
<dbReference type="InterPro" id="IPR050772">
    <property type="entry name" value="Hydratase-Decarb/MhpD_sf"/>
</dbReference>
<accession>A0A2D2B1L3</accession>
<gene>
    <name evidence="3" type="ORF">CSW64_18025</name>
</gene>
<dbReference type="GO" id="GO:0005737">
    <property type="term" value="C:cytoplasm"/>
    <property type="evidence" value="ECO:0007669"/>
    <property type="project" value="TreeGrafter"/>
</dbReference>
<feature type="domain" description="Fumarylacetoacetase-like C-terminal" evidence="2">
    <location>
        <begin position="79"/>
        <end position="250"/>
    </location>
</feature>
<proteinExistence type="predicted"/>
<name>A0A2D2B1L3_9CAUL</name>
<protein>
    <submittedName>
        <fullName evidence="3">2-keto-4-pentenoate hydratase</fullName>
    </submittedName>
</protein>
<dbReference type="SUPFAM" id="SSF56529">
    <property type="entry name" value="FAH"/>
    <property type="match status" value="1"/>
</dbReference>
<evidence type="ECO:0000259" key="2">
    <source>
        <dbReference type="Pfam" id="PF01557"/>
    </source>
</evidence>
<dbReference type="PANTHER" id="PTHR30143">
    <property type="entry name" value="ACID HYDRATASE"/>
    <property type="match status" value="1"/>
</dbReference>
<evidence type="ECO:0000313" key="3">
    <source>
        <dbReference type="EMBL" id="ATQ44149.1"/>
    </source>
</evidence>
<dbReference type="Pfam" id="PF01557">
    <property type="entry name" value="FAA_hydrolase"/>
    <property type="match status" value="1"/>
</dbReference>